<evidence type="ECO:0000256" key="2">
    <source>
        <dbReference type="ARBA" id="ARBA00009063"/>
    </source>
</evidence>
<dbReference type="SUPFAM" id="SSF47661">
    <property type="entry name" value="t-snare proteins"/>
    <property type="match status" value="1"/>
</dbReference>
<evidence type="ECO:0000259" key="14">
    <source>
        <dbReference type="PROSITE" id="PS50192"/>
    </source>
</evidence>
<keyword evidence="3" id="KW-0813">Transport</keyword>
<comment type="caution">
    <text evidence="15">The sequence shown here is derived from an EMBL/GenBank/DDBJ whole genome shotgun (WGS) entry which is preliminary data.</text>
</comment>
<dbReference type="CDD" id="cd15851">
    <property type="entry name" value="SNARE_Syntaxin6"/>
    <property type="match status" value="1"/>
</dbReference>
<dbReference type="InterPro" id="IPR048036">
    <property type="entry name" value="Tlg1p-like_N"/>
</dbReference>
<keyword evidence="5" id="KW-0653">Protein transport</keyword>
<protein>
    <recommendedName>
        <fullName evidence="10">t-SNARE affecting a late Golgi compartment protein 1</fullName>
    </recommendedName>
</protein>
<keyword evidence="8 11" id="KW-0175">Coiled coil</keyword>
<dbReference type="SUPFAM" id="SSF58038">
    <property type="entry name" value="SNARE fusion complex"/>
    <property type="match status" value="1"/>
</dbReference>
<comment type="similarity">
    <text evidence="2">Belongs to the syntaxin family.</text>
</comment>
<dbReference type="Gene3D" id="1.20.58.90">
    <property type="match status" value="1"/>
</dbReference>
<keyword evidence="9 13" id="KW-0472">Membrane</keyword>
<keyword evidence="4 13" id="KW-0812">Transmembrane</keyword>
<evidence type="ECO:0000256" key="5">
    <source>
        <dbReference type="ARBA" id="ARBA00022927"/>
    </source>
</evidence>
<evidence type="ECO:0000256" key="13">
    <source>
        <dbReference type="SAM" id="Phobius"/>
    </source>
</evidence>
<dbReference type="Proteomes" id="UP000662466">
    <property type="component" value="Unassembled WGS sequence"/>
</dbReference>
<proteinExistence type="inferred from homology"/>
<feature type="domain" description="T-SNARE coiled-coil homology" evidence="14">
    <location>
        <begin position="556"/>
        <end position="618"/>
    </location>
</feature>
<evidence type="ECO:0000313" key="15">
    <source>
        <dbReference type="EMBL" id="KAF7168140.1"/>
    </source>
</evidence>
<evidence type="ECO:0000256" key="10">
    <source>
        <dbReference type="ARBA" id="ARBA00073343"/>
    </source>
</evidence>
<gene>
    <name evidence="15" type="ORF">CNMCM6106_003445</name>
</gene>
<dbReference type="InterPro" id="IPR000727">
    <property type="entry name" value="T_SNARE_dom"/>
</dbReference>
<dbReference type="InterPro" id="IPR010989">
    <property type="entry name" value="SNARE"/>
</dbReference>
<dbReference type="CDD" id="cd21444">
    <property type="entry name" value="SNARE_NTD_Tlg1p-like"/>
    <property type="match status" value="1"/>
</dbReference>
<evidence type="ECO:0000256" key="6">
    <source>
        <dbReference type="ARBA" id="ARBA00022989"/>
    </source>
</evidence>
<evidence type="ECO:0000256" key="9">
    <source>
        <dbReference type="ARBA" id="ARBA00023136"/>
    </source>
</evidence>
<sequence length="648" mass="74389">MGSRKPKHWTNPANVQQNSDAQMDTTKVLFGHVADVLFQIIINGDMGAVLDLRLVNKSTYEMIRSLEPHICRWFMRLHDIHAFAPLITLNPLTGGQRPLTVHTLPRFIYRQRTASQLARRIIPSVWGPYISDGNPEMDYNAELKLAQTLERGLHVLFHFADASHDTEMRQARDGEKSAAYGPGRRLVLPWASDLYDDLLEHRSQSMTFDKNFDHIYAALEWGHVEAEIGRKRLRLRSFLDEQNEIHFHTALRMLRELMERMLLRHGPKDWHRDAKNEYSLISWFILKQSPRTLAKLFLSPQDECCRLDDKTTDGGVRECRFADLLDSYWKEWKNDLELGCCDCDCRRHVRSWSVKPAVIDARGREFNRAAEKYLKEMWSQRHIGLHRAFTMGYFSDSAQESNAFTGYRDVLSTLQSSRPLFSSYLRIRSLAKSPSNPELQQARSELEATLTDLTADLDDLIESVRAIEQDPYRYGLEIEEVARRRKLVDEVGDEVEKMREELQRVVTTADTVGGTRAATGSTSGLPNPADFDNVLSPSADDRGDDYYAALEQQRQMELMHEQDEQLDGVFRTVGNLRQQADDMGRELEEQAVMIDEVDTLADRVGGKLSDGMSRIKHIVRKNEDTMSSFCIAALIFVLVLLLILVIAL</sequence>
<dbReference type="InterPro" id="IPR015260">
    <property type="entry name" value="Syntaxin-6/10/61_N"/>
</dbReference>
<feature type="compositionally biased region" description="Low complexity" evidence="12">
    <location>
        <begin position="514"/>
        <end position="524"/>
    </location>
</feature>
<evidence type="ECO:0000256" key="7">
    <source>
        <dbReference type="ARBA" id="ARBA00023034"/>
    </source>
</evidence>
<dbReference type="PROSITE" id="PS50192">
    <property type="entry name" value="T_SNARE"/>
    <property type="match status" value="1"/>
</dbReference>
<dbReference type="FunFam" id="1.20.5.110:FF:000006">
    <property type="entry name" value="Syntaxin 6"/>
    <property type="match status" value="1"/>
</dbReference>
<evidence type="ECO:0000256" key="3">
    <source>
        <dbReference type="ARBA" id="ARBA00022448"/>
    </source>
</evidence>
<evidence type="ECO:0000256" key="4">
    <source>
        <dbReference type="ARBA" id="ARBA00022692"/>
    </source>
</evidence>
<dbReference type="GO" id="GO:0000139">
    <property type="term" value="C:Golgi membrane"/>
    <property type="evidence" value="ECO:0007669"/>
    <property type="project" value="UniProtKB-SubCell"/>
</dbReference>
<evidence type="ECO:0000256" key="8">
    <source>
        <dbReference type="ARBA" id="ARBA00023054"/>
    </source>
</evidence>
<dbReference type="PANTHER" id="PTHR12791">
    <property type="entry name" value="GOLGI SNARE BET1-RELATED"/>
    <property type="match status" value="1"/>
</dbReference>
<dbReference type="AlphaFoldDB" id="A0A8H6UZ75"/>
<organism evidence="15 16">
    <name type="scientific">Aspergillus hiratsukae</name>
    <dbReference type="NCBI Taxonomy" id="1194566"/>
    <lineage>
        <taxon>Eukaryota</taxon>
        <taxon>Fungi</taxon>
        <taxon>Dikarya</taxon>
        <taxon>Ascomycota</taxon>
        <taxon>Pezizomycotina</taxon>
        <taxon>Eurotiomycetes</taxon>
        <taxon>Eurotiomycetidae</taxon>
        <taxon>Eurotiales</taxon>
        <taxon>Aspergillaceae</taxon>
        <taxon>Aspergillus</taxon>
        <taxon>Aspergillus subgen. Fumigati</taxon>
    </lineage>
</organism>
<evidence type="ECO:0000256" key="1">
    <source>
        <dbReference type="ARBA" id="ARBA00004409"/>
    </source>
</evidence>
<feature type="region of interest" description="Disordered" evidence="12">
    <location>
        <begin position="514"/>
        <end position="535"/>
    </location>
</feature>
<dbReference type="GO" id="GO:0048193">
    <property type="term" value="P:Golgi vesicle transport"/>
    <property type="evidence" value="ECO:0007669"/>
    <property type="project" value="InterPro"/>
</dbReference>
<dbReference type="SMART" id="SM00397">
    <property type="entry name" value="t_SNARE"/>
    <property type="match status" value="1"/>
</dbReference>
<evidence type="ECO:0000256" key="11">
    <source>
        <dbReference type="SAM" id="Coils"/>
    </source>
</evidence>
<feature type="transmembrane region" description="Helical" evidence="13">
    <location>
        <begin position="626"/>
        <end position="647"/>
    </location>
</feature>
<dbReference type="Pfam" id="PF09177">
    <property type="entry name" value="STX6_10_61_N"/>
    <property type="match status" value="1"/>
</dbReference>
<dbReference type="Gene3D" id="1.20.5.110">
    <property type="match status" value="1"/>
</dbReference>
<reference evidence="15" key="1">
    <citation type="submission" date="2020-06" db="EMBL/GenBank/DDBJ databases">
        <title>Draft genome sequences of strains closely related to Aspergillus parafelis and Aspergillus hiratsukae.</title>
        <authorList>
            <person name="Dos Santos R.A.C."/>
            <person name="Rivero-Menendez O."/>
            <person name="Steenwyk J.L."/>
            <person name="Mead M.E."/>
            <person name="Goldman G.H."/>
            <person name="Alastruey-Izquierdo A."/>
            <person name="Rokas A."/>
        </authorList>
    </citation>
    <scope>NUCLEOTIDE SEQUENCE</scope>
    <source>
        <strain evidence="15">CNM-CM6106</strain>
    </source>
</reference>
<dbReference type="EMBL" id="JACBAF010002088">
    <property type="protein sequence ID" value="KAF7168140.1"/>
    <property type="molecule type" value="Genomic_DNA"/>
</dbReference>
<dbReference type="FunFam" id="1.20.58.90:FF:000012">
    <property type="entry name" value="SNARE domain protein"/>
    <property type="match status" value="1"/>
</dbReference>
<evidence type="ECO:0000313" key="16">
    <source>
        <dbReference type="Proteomes" id="UP000662466"/>
    </source>
</evidence>
<dbReference type="GO" id="GO:0015031">
    <property type="term" value="P:protein transport"/>
    <property type="evidence" value="ECO:0007669"/>
    <property type="project" value="UniProtKB-KW"/>
</dbReference>
<evidence type="ECO:0000256" key="12">
    <source>
        <dbReference type="SAM" id="MobiDB-lite"/>
    </source>
</evidence>
<feature type="coiled-coil region" evidence="11">
    <location>
        <begin position="436"/>
        <end position="508"/>
    </location>
</feature>
<keyword evidence="7" id="KW-0333">Golgi apparatus</keyword>
<name>A0A8H6UZ75_9EURO</name>
<comment type="subcellular location">
    <subcellularLocation>
        <location evidence="1">Golgi apparatus membrane</location>
        <topology evidence="1">Single-pass type IV membrane protein</topology>
    </subcellularLocation>
</comment>
<accession>A0A8H6UZ75</accession>
<keyword evidence="6 13" id="KW-1133">Transmembrane helix</keyword>